<organism evidence="2 3">
    <name type="scientific">Aspergillus turcosus</name>
    <dbReference type="NCBI Taxonomy" id="1245748"/>
    <lineage>
        <taxon>Eukaryota</taxon>
        <taxon>Fungi</taxon>
        <taxon>Dikarya</taxon>
        <taxon>Ascomycota</taxon>
        <taxon>Pezizomycotina</taxon>
        <taxon>Eurotiomycetes</taxon>
        <taxon>Eurotiomycetidae</taxon>
        <taxon>Eurotiales</taxon>
        <taxon>Aspergillaceae</taxon>
        <taxon>Aspergillus</taxon>
        <taxon>Aspergillus subgen. Fumigati</taxon>
    </lineage>
</organism>
<dbReference type="AlphaFoldDB" id="A0A397GH76"/>
<dbReference type="Proteomes" id="UP000215289">
    <property type="component" value="Unassembled WGS sequence"/>
</dbReference>
<evidence type="ECO:0000256" key="1">
    <source>
        <dbReference type="SAM" id="MobiDB-lite"/>
    </source>
</evidence>
<sequence length="589" mass="66204">MAPRRFLFEGDDTQYIKFLEEIVQRSGLVPPLALSATPKAGYDPQPYEYPREIAIHTPPASEDEGRTASQELQIIQFDPSKKYSRSRTRPNTERWKKELDDFIGRVCDINDMEARRKDLGLGDNQTVISSLIDGFSFTDNQLNTSGFSLSDSSILRTLSNYAHFTKKSTDVLSCLAHFRDLVFVSFCDVVLGSGEGRDRVHDTMRLYISDSSGQNLDKIISGSRWVNRCIANLSKTYWGLRSSEIFVLNGQTLNFYARLSAISDILGYDQVCTLECFRKYYAGRFSNRRIASFSFPNLNGGASKRKRDHITSTQSNKRNRRQHSPRQEESDGGSNRIPNNQGVGFTTIDPVEQSCTEARAIETLPSRVQSGNVFEEDCCLDQSPSTVIRHNSITALSLQNHEHQHQLRAASYSHTNTLAPTLDEDSAVESQAISYRVERTAEDPANFGITDSELRLTPEENEVRLSNHDARPADRTARVELAEVRQGQSSLPAALFTICSQDENTQGPGVDLVQGTLPSAPCPGVEQFVASAQHQTGEPHYASTFLSDDNDLRQVIPPDQTSYTYDFYNFLPRSPDWNSWGYDFSSNFR</sequence>
<feature type="region of interest" description="Disordered" evidence="1">
    <location>
        <begin position="301"/>
        <end position="347"/>
    </location>
</feature>
<dbReference type="STRING" id="1245748.A0A397GH76"/>
<evidence type="ECO:0000313" key="3">
    <source>
        <dbReference type="Proteomes" id="UP000215289"/>
    </source>
</evidence>
<proteinExistence type="predicted"/>
<gene>
    <name evidence="2" type="ORF">CFD26_102924</name>
</gene>
<protein>
    <submittedName>
        <fullName evidence="2">Uncharacterized protein</fullName>
    </submittedName>
</protein>
<comment type="caution">
    <text evidence="2">The sequence shown here is derived from an EMBL/GenBank/DDBJ whole genome shotgun (WGS) entry which is preliminary data.</text>
</comment>
<accession>A0A397GH76</accession>
<dbReference type="OrthoDB" id="4510162at2759"/>
<name>A0A397GH76_9EURO</name>
<evidence type="ECO:0000313" key="2">
    <source>
        <dbReference type="EMBL" id="RLL96111.1"/>
    </source>
</evidence>
<feature type="compositionally biased region" description="Polar residues" evidence="1">
    <location>
        <begin position="332"/>
        <end position="344"/>
    </location>
</feature>
<keyword evidence="3" id="KW-1185">Reference proteome</keyword>
<dbReference type="EMBL" id="NIDN02000123">
    <property type="protein sequence ID" value="RLL96111.1"/>
    <property type="molecule type" value="Genomic_DNA"/>
</dbReference>
<reference evidence="2 3" key="1">
    <citation type="submission" date="2018-08" db="EMBL/GenBank/DDBJ databases">
        <title>Draft genome sequences of two Aspergillus turcosus clinical strains isolated from bronchoalveolar lavage fluid: one azole-susceptible and the other azole-resistant.</title>
        <authorList>
            <person name="Parent-Michaud M."/>
            <person name="Dufresne P.J."/>
            <person name="Fournier E."/>
            <person name="Martineau C."/>
            <person name="Moreira S."/>
            <person name="Perkins V."/>
            <person name="De Repentigny L."/>
            <person name="Dufresne S.F."/>
        </authorList>
    </citation>
    <scope>NUCLEOTIDE SEQUENCE [LARGE SCALE GENOMIC DNA]</scope>
    <source>
        <strain evidence="2">HMR AF 1038</strain>
    </source>
</reference>